<proteinExistence type="predicted"/>
<keyword evidence="1" id="KW-0472">Membrane</keyword>
<feature type="transmembrane region" description="Helical" evidence="1">
    <location>
        <begin position="49"/>
        <end position="69"/>
    </location>
</feature>
<name>A0A411PG30_9GAMM</name>
<evidence type="ECO:0000313" key="3">
    <source>
        <dbReference type="Proteomes" id="UP000291106"/>
    </source>
</evidence>
<gene>
    <name evidence="2" type="ORF">EXU30_07230</name>
</gene>
<keyword evidence="1" id="KW-1133">Transmembrane helix</keyword>
<evidence type="ECO:0000256" key="1">
    <source>
        <dbReference type="SAM" id="Phobius"/>
    </source>
</evidence>
<reference evidence="2 3" key="1">
    <citation type="submission" date="2019-02" db="EMBL/GenBank/DDBJ databases">
        <title>Shewanella sp. D4-2 isolated from Dokdo Island.</title>
        <authorList>
            <person name="Baek K."/>
        </authorList>
    </citation>
    <scope>NUCLEOTIDE SEQUENCE [LARGE SCALE GENOMIC DNA]</scope>
    <source>
        <strain evidence="2 3">D4-2</strain>
    </source>
</reference>
<dbReference type="OrthoDB" id="9955637at2"/>
<evidence type="ECO:0000313" key="2">
    <source>
        <dbReference type="EMBL" id="QBF82511.1"/>
    </source>
</evidence>
<dbReference type="RefSeq" id="WP_130598712.1">
    <property type="nucleotide sequence ID" value="NZ_CP036200.1"/>
</dbReference>
<dbReference type="AlphaFoldDB" id="A0A411PG30"/>
<keyword evidence="1" id="KW-0812">Transmembrane</keyword>
<dbReference type="KEGG" id="smai:EXU30_07230"/>
<keyword evidence="3" id="KW-1185">Reference proteome</keyword>
<sequence>MINEEKHRDWKLVLKYFLVYPLYYVTAMLVAVFILAWLKDWSFIFARKIFFIFSGIMWFVSYVAHFDIFKLSWGKK</sequence>
<dbReference type="EMBL" id="CP036200">
    <property type="protein sequence ID" value="QBF82511.1"/>
    <property type="molecule type" value="Genomic_DNA"/>
</dbReference>
<dbReference type="Proteomes" id="UP000291106">
    <property type="component" value="Chromosome"/>
</dbReference>
<organism evidence="2 3">
    <name type="scientific">Shewanella maritima</name>
    <dbReference type="NCBI Taxonomy" id="2520507"/>
    <lineage>
        <taxon>Bacteria</taxon>
        <taxon>Pseudomonadati</taxon>
        <taxon>Pseudomonadota</taxon>
        <taxon>Gammaproteobacteria</taxon>
        <taxon>Alteromonadales</taxon>
        <taxon>Shewanellaceae</taxon>
        <taxon>Shewanella</taxon>
    </lineage>
</organism>
<accession>A0A411PG30</accession>
<feature type="transmembrane region" description="Helical" evidence="1">
    <location>
        <begin position="12"/>
        <end position="37"/>
    </location>
</feature>
<protein>
    <submittedName>
        <fullName evidence="2">Uncharacterized protein</fullName>
    </submittedName>
</protein>